<dbReference type="EMBL" id="JAAQHG020000001">
    <property type="protein sequence ID" value="KAL1590828.1"/>
    <property type="molecule type" value="Genomic_DNA"/>
</dbReference>
<name>A0AB34L0Q3_9PEZI</name>
<evidence type="ECO:0000259" key="1">
    <source>
        <dbReference type="Pfam" id="PF12697"/>
    </source>
</evidence>
<dbReference type="Proteomes" id="UP000803884">
    <property type="component" value="Unassembled WGS sequence"/>
</dbReference>
<dbReference type="RefSeq" id="XP_069233933.1">
    <property type="nucleotide sequence ID" value="XM_069369073.1"/>
</dbReference>
<accession>A0AB34L0Q3</accession>
<reference evidence="2 3" key="1">
    <citation type="journal article" date="2020" name="Microbiol. Resour. Announc.">
        <title>Draft Genome Sequence of a Cladosporium Species Isolated from the Mesophotic Ascidian Didemnum maculosum.</title>
        <authorList>
            <person name="Gioti A."/>
            <person name="Siaperas R."/>
            <person name="Nikolaivits E."/>
            <person name="Le Goff G."/>
            <person name="Ouazzani J."/>
            <person name="Kotoulas G."/>
            <person name="Topakas E."/>
        </authorList>
    </citation>
    <scope>NUCLEOTIDE SEQUENCE [LARGE SCALE GENOMIC DNA]</scope>
    <source>
        <strain evidence="2 3">TM138-S3</strain>
    </source>
</reference>
<comment type="caution">
    <text evidence="2">The sequence shown here is derived from an EMBL/GenBank/DDBJ whole genome shotgun (WGS) entry which is preliminary data.</text>
</comment>
<dbReference type="GeneID" id="96001911"/>
<dbReference type="PANTHER" id="PTHR37017:SF11">
    <property type="entry name" value="ESTERASE_LIPASE_THIOESTERASE DOMAIN-CONTAINING PROTEIN"/>
    <property type="match status" value="1"/>
</dbReference>
<dbReference type="AlphaFoldDB" id="A0AB34L0Q3"/>
<gene>
    <name evidence="2" type="ORF">WHR41_00467</name>
</gene>
<protein>
    <recommendedName>
        <fullName evidence="1">AB hydrolase-1 domain-containing protein</fullName>
    </recommendedName>
</protein>
<dbReference type="InterPro" id="IPR029058">
    <property type="entry name" value="AB_hydrolase_fold"/>
</dbReference>
<feature type="domain" description="AB hydrolase-1" evidence="1">
    <location>
        <begin position="8"/>
        <end position="240"/>
    </location>
</feature>
<dbReference type="SUPFAM" id="SSF53474">
    <property type="entry name" value="alpha/beta-Hydrolases"/>
    <property type="match status" value="1"/>
</dbReference>
<dbReference type="PANTHER" id="PTHR37017">
    <property type="entry name" value="AB HYDROLASE-1 DOMAIN-CONTAINING PROTEIN-RELATED"/>
    <property type="match status" value="1"/>
</dbReference>
<sequence>MANTKAHIILVPGAYHQPHHWDPLVKVLESAGYPVSVPRLPSVGSRSLSDPMAKDTVAIKDAIVKAIDDGAISIVPVFHSYAGIPGFDALASLSPYQKAKIPRVVCISAFIVPQGVSLVDFQAKAPPTYAQAEGDHATIPDPIPVFYNDVAPELAARAASTLLSMPVEAFTSPAQHEGWAEFPVTYLVCAKDNAIPVADQLEMVETCRKCAGRTGGAASVEDVTLQSSHSPMLRMPVETAGVIRRAAGEIS</sequence>
<proteinExistence type="predicted"/>
<dbReference type="Pfam" id="PF12697">
    <property type="entry name" value="Abhydrolase_6"/>
    <property type="match status" value="1"/>
</dbReference>
<dbReference type="Gene3D" id="3.40.50.1820">
    <property type="entry name" value="alpha/beta hydrolase"/>
    <property type="match status" value="1"/>
</dbReference>
<dbReference type="InterPro" id="IPR000073">
    <property type="entry name" value="AB_hydrolase_1"/>
</dbReference>
<dbReference type="InterPro" id="IPR052897">
    <property type="entry name" value="Sec-Metab_Biosynth_Hydrolase"/>
</dbReference>
<organism evidence="2 3">
    <name type="scientific">Cladosporium halotolerans</name>
    <dbReference type="NCBI Taxonomy" id="1052096"/>
    <lineage>
        <taxon>Eukaryota</taxon>
        <taxon>Fungi</taxon>
        <taxon>Dikarya</taxon>
        <taxon>Ascomycota</taxon>
        <taxon>Pezizomycotina</taxon>
        <taxon>Dothideomycetes</taxon>
        <taxon>Dothideomycetidae</taxon>
        <taxon>Cladosporiales</taxon>
        <taxon>Cladosporiaceae</taxon>
        <taxon>Cladosporium</taxon>
    </lineage>
</organism>
<evidence type="ECO:0000313" key="2">
    <source>
        <dbReference type="EMBL" id="KAL1590828.1"/>
    </source>
</evidence>
<keyword evidence="3" id="KW-1185">Reference proteome</keyword>
<evidence type="ECO:0000313" key="3">
    <source>
        <dbReference type="Proteomes" id="UP000803884"/>
    </source>
</evidence>